<sequence length="170" mass="19021">MTGHIRSFRAAKTAAQAPRSGGRVSPYRLSAEGLLDHGDWVSFAPLSLCLMSLCLCFRHPVESGSQTQLSIQRLHTNSGKTAVIRNSRNICISVFMRSPDGICHPMIMKQTCHLLLGEKGIIFSRFCSARSLWQSMMNTNVSKDLRKALSKFIWTRQKHSHIQPLTAPVK</sequence>
<evidence type="ECO:0000313" key="3">
    <source>
        <dbReference type="Proteomes" id="UP001152622"/>
    </source>
</evidence>
<dbReference type="AlphaFoldDB" id="A0A9Q1II12"/>
<accession>A0A9Q1II12</accession>
<keyword evidence="3" id="KW-1185">Reference proteome</keyword>
<organism evidence="2 3">
    <name type="scientific">Synaphobranchus kaupii</name>
    <name type="common">Kaup's arrowtooth eel</name>
    <dbReference type="NCBI Taxonomy" id="118154"/>
    <lineage>
        <taxon>Eukaryota</taxon>
        <taxon>Metazoa</taxon>
        <taxon>Chordata</taxon>
        <taxon>Craniata</taxon>
        <taxon>Vertebrata</taxon>
        <taxon>Euteleostomi</taxon>
        <taxon>Actinopterygii</taxon>
        <taxon>Neopterygii</taxon>
        <taxon>Teleostei</taxon>
        <taxon>Anguilliformes</taxon>
        <taxon>Synaphobranchidae</taxon>
        <taxon>Synaphobranchus</taxon>
    </lineage>
</organism>
<evidence type="ECO:0000313" key="2">
    <source>
        <dbReference type="EMBL" id="KAJ8342568.1"/>
    </source>
</evidence>
<feature type="region of interest" description="Disordered" evidence="1">
    <location>
        <begin position="1"/>
        <end position="23"/>
    </location>
</feature>
<dbReference type="EMBL" id="JAINUF010000014">
    <property type="protein sequence ID" value="KAJ8342568.1"/>
    <property type="molecule type" value="Genomic_DNA"/>
</dbReference>
<gene>
    <name evidence="2" type="ORF">SKAU_G00324960</name>
</gene>
<reference evidence="2" key="1">
    <citation type="journal article" date="2023" name="Science">
        <title>Genome structures resolve the early diversification of teleost fishes.</title>
        <authorList>
            <person name="Parey E."/>
            <person name="Louis A."/>
            <person name="Montfort J."/>
            <person name="Bouchez O."/>
            <person name="Roques C."/>
            <person name="Iampietro C."/>
            <person name="Lluch J."/>
            <person name="Castinel A."/>
            <person name="Donnadieu C."/>
            <person name="Desvignes T."/>
            <person name="Floi Bucao C."/>
            <person name="Jouanno E."/>
            <person name="Wen M."/>
            <person name="Mejri S."/>
            <person name="Dirks R."/>
            <person name="Jansen H."/>
            <person name="Henkel C."/>
            <person name="Chen W.J."/>
            <person name="Zahm M."/>
            <person name="Cabau C."/>
            <person name="Klopp C."/>
            <person name="Thompson A.W."/>
            <person name="Robinson-Rechavi M."/>
            <person name="Braasch I."/>
            <person name="Lecointre G."/>
            <person name="Bobe J."/>
            <person name="Postlethwait J.H."/>
            <person name="Berthelot C."/>
            <person name="Roest Crollius H."/>
            <person name="Guiguen Y."/>
        </authorList>
    </citation>
    <scope>NUCLEOTIDE SEQUENCE</scope>
    <source>
        <strain evidence="2">WJC10195</strain>
    </source>
</reference>
<dbReference type="Proteomes" id="UP001152622">
    <property type="component" value="Chromosome 14"/>
</dbReference>
<protein>
    <submittedName>
        <fullName evidence="2">Uncharacterized protein</fullName>
    </submittedName>
</protein>
<proteinExistence type="predicted"/>
<comment type="caution">
    <text evidence="2">The sequence shown here is derived from an EMBL/GenBank/DDBJ whole genome shotgun (WGS) entry which is preliminary data.</text>
</comment>
<evidence type="ECO:0000256" key="1">
    <source>
        <dbReference type="SAM" id="MobiDB-lite"/>
    </source>
</evidence>
<name>A0A9Q1II12_SYNKA</name>